<feature type="domain" description="Peptidase C14 caspase" evidence="2">
    <location>
        <begin position="7"/>
        <end position="243"/>
    </location>
</feature>
<evidence type="ECO:0000259" key="2">
    <source>
        <dbReference type="Pfam" id="PF00656"/>
    </source>
</evidence>
<comment type="caution">
    <text evidence="3">The sequence shown here is derived from an EMBL/GenBank/DDBJ whole genome shotgun (WGS) entry which is preliminary data.</text>
</comment>
<dbReference type="GO" id="GO:0004197">
    <property type="term" value="F:cysteine-type endopeptidase activity"/>
    <property type="evidence" value="ECO:0007669"/>
    <property type="project" value="InterPro"/>
</dbReference>
<name>A0A8H8CQC7_PSICU</name>
<organism evidence="3">
    <name type="scientific">Psilocybe cubensis</name>
    <name type="common">Psychedelic mushroom</name>
    <name type="synonym">Stropharia cubensis</name>
    <dbReference type="NCBI Taxonomy" id="181762"/>
    <lineage>
        <taxon>Eukaryota</taxon>
        <taxon>Fungi</taxon>
        <taxon>Dikarya</taxon>
        <taxon>Basidiomycota</taxon>
        <taxon>Agaricomycotina</taxon>
        <taxon>Agaricomycetes</taxon>
        <taxon>Agaricomycetidae</taxon>
        <taxon>Agaricales</taxon>
        <taxon>Agaricineae</taxon>
        <taxon>Strophariaceae</taxon>
        <taxon>Psilocybe</taxon>
    </lineage>
</organism>
<sequence length="650" mass="73111">MTASRIFALLIGIDSYKSGNVWNLHSCVEDAKKMKRWLANELNVPKDHICLLLDHHATKNKIEDSFMAHLVNNPSIEPGDSIFLYFAGHGSCMPAPVGWFLGQEEKKKGTVEVLCPYDHDTKSHHGRVSGISDRSLYAMLDDLASVKGDNITLFFDCCFSPNQNSVNDRDRSITRWTKTTKATSEDLYRDLWVGARGKLQNSSYGFFNPLSVHTLLAACPPGHKAVEGKDGGRFTSCFLEAASHMPLYRTTYTALIDYLLEIDGESQRFVCFGSQKGKVLFNQVPFTPDSLFTPTTFDKVSKLLKVNLGTIHGVVEGSEISLHLHNYRCSFNPPIALSVVSEVNPTSCVARIKLQNIDIPELCWAKVIQWNNRRPFCVYFKSTLLSLLRIFKLKKSFPKEQDSVTPFKSGVSISRVTNPNTADLLLSLRQRCSVLAQKNAVYPEKDRHFVEIEDKSPLAVIDDAARFNLHLLRHNVDNPLRDLVEMEISRLDPISWSKVGHSYLLNGRATLIHQNGAVYDIALHNKSKIDIWPYLFYMDPNCYRSTLIYKPDSYQCAPLPRDGSLSIGAGRFGAEALSSAGKNNVNLAYLKLFLSSVPVEMELLEQDPLPYWIDQKTQVARNILTDSGREIIWDTALASLTFLRHPDGNS</sequence>
<dbReference type="Pfam" id="PF00656">
    <property type="entry name" value="Peptidase_C14"/>
    <property type="match status" value="1"/>
</dbReference>
<comment type="similarity">
    <text evidence="1">Belongs to the peptidase C14B family.</text>
</comment>
<accession>A0A8H8CQC7</accession>
<dbReference type="GO" id="GO:0005737">
    <property type="term" value="C:cytoplasm"/>
    <property type="evidence" value="ECO:0007669"/>
    <property type="project" value="TreeGrafter"/>
</dbReference>
<evidence type="ECO:0000256" key="1">
    <source>
        <dbReference type="ARBA" id="ARBA00009005"/>
    </source>
</evidence>
<dbReference type="Gene3D" id="3.40.50.1460">
    <property type="match status" value="1"/>
</dbReference>
<dbReference type="InterPro" id="IPR050452">
    <property type="entry name" value="Metacaspase"/>
</dbReference>
<dbReference type="PANTHER" id="PTHR48104:SF30">
    <property type="entry name" value="METACASPASE-1"/>
    <property type="match status" value="1"/>
</dbReference>
<dbReference type="AlphaFoldDB" id="A0A8H8CQC7"/>
<dbReference type="PANTHER" id="PTHR48104">
    <property type="entry name" value="METACASPASE-4"/>
    <property type="match status" value="1"/>
</dbReference>
<dbReference type="GO" id="GO:0006508">
    <property type="term" value="P:proteolysis"/>
    <property type="evidence" value="ECO:0007669"/>
    <property type="project" value="InterPro"/>
</dbReference>
<gene>
    <name evidence="3" type="ORF">JR316_002489</name>
</gene>
<reference evidence="3" key="1">
    <citation type="submission" date="2021-02" db="EMBL/GenBank/DDBJ databases">
        <title>Psilocybe cubensis genome.</title>
        <authorList>
            <person name="Mckernan K.J."/>
            <person name="Crawford S."/>
            <person name="Trippe A."/>
            <person name="Kane L.T."/>
            <person name="Mclaughlin S."/>
        </authorList>
    </citation>
    <scope>NUCLEOTIDE SEQUENCE [LARGE SCALE GENOMIC DNA]</scope>
    <source>
        <strain evidence="3">MGC-MH-2018</strain>
    </source>
</reference>
<protein>
    <recommendedName>
        <fullName evidence="2">Peptidase C14 caspase domain-containing protein</fullName>
    </recommendedName>
</protein>
<dbReference type="EMBL" id="JAFIQS010000002">
    <property type="protein sequence ID" value="KAG5172984.1"/>
    <property type="molecule type" value="Genomic_DNA"/>
</dbReference>
<proteinExistence type="inferred from homology"/>
<dbReference type="OrthoDB" id="3223806at2759"/>
<dbReference type="InterPro" id="IPR011600">
    <property type="entry name" value="Pept_C14_caspase"/>
</dbReference>
<evidence type="ECO:0000313" key="3">
    <source>
        <dbReference type="EMBL" id="KAG5172984.1"/>
    </source>
</evidence>